<dbReference type="Pfam" id="PF13473">
    <property type="entry name" value="Cupredoxin_1"/>
    <property type="match status" value="1"/>
</dbReference>
<dbReference type="InterPro" id="IPR008972">
    <property type="entry name" value="Cupredoxin"/>
</dbReference>
<evidence type="ECO:0000259" key="2">
    <source>
        <dbReference type="Pfam" id="PF13473"/>
    </source>
</evidence>
<dbReference type="RefSeq" id="WP_036585972.1">
    <property type="nucleotide sequence ID" value="NZ_KK082205.1"/>
</dbReference>
<dbReference type="InterPro" id="IPR028096">
    <property type="entry name" value="EfeO_Cupredoxin"/>
</dbReference>
<keyword evidence="1" id="KW-1133">Transmembrane helix</keyword>
<name>A0A9W5W6E3_9BACL</name>
<dbReference type="SUPFAM" id="SSF49503">
    <property type="entry name" value="Cupredoxins"/>
    <property type="match status" value="1"/>
</dbReference>
<evidence type="ECO:0000313" key="4">
    <source>
        <dbReference type="Proteomes" id="UP000053750"/>
    </source>
</evidence>
<sequence>MSRIVVVSKNQLRMAAAIALIAVIVVAYMRWDQSRATSGVPSGQLVFQLVTGEFKSVGTDGKEIEAYRWDPGTIIVPRGETVQLNITGVNGASHPFVIEGLGVRDEVKKGQTTIVTFVAKKPGIYPIICLTHTVPAQGGPMVGYIVVQ</sequence>
<dbReference type="OrthoDB" id="9773354at2"/>
<dbReference type="Proteomes" id="UP000053750">
    <property type="component" value="Unassembled WGS sequence"/>
</dbReference>
<keyword evidence="1" id="KW-0472">Membrane</keyword>
<feature type="domain" description="EfeO-type cupredoxin-like" evidence="2">
    <location>
        <begin position="67"/>
        <end position="138"/>
    </location>
</feature>
<proteinExistence type="predicted"/>
<dbReference type="EMBL" id="JFHU01000257">
    <property type="protein sequence ID" value="EXX84873.1"/>
    <property type="molecule type" value="Genomic_DNA"/>
</dbReference>
<evidence type="ECO:0000256" key="1">
    <source>
        <dbReference type="SAM" id="Phobius"/>
    </source>
</evidence>
<keyword evidence="1" id="KW-0812">Transmembrane</keyword>
<dbReference type="Gene3D" id="2.60.40.420">
    <property type="entry name" value="Cupredoxins - blue copper proteins"/>
    <property type="match status" value="1"/>
</dbReference>
<gene>
    <name evidence="3" type="ORF">BG53_10220</name>
</gene>
<keyword evidence="4" id="KW-1185">Reference proteome</keyword>
<evidence type="ECO:0000313" key="3">
    <source>
        <dbReference type="EMBL" id="EXX84873.1"/>
    </source>
</evidence>
<organism evidence="3 4">
    <name type="scientific">Paenibacillus darwinianus</name>
    <dbReference type="NCBI Taxonomy" id="1380763"/>
    <lineage>
        <taxon>Bacteria</taxon>
        <taxon>Bacillati</taxon>
        <taxon>Bacillota</taxon>
        <taxon>Bacilli</taxon>
        <taxon>Bacillales</taxon>
        <taxon>Paenibacillaceae</taxon>
        <taxon>Paenibacillus</taxon>
    </lineage>
</organism>
<accession>A0A9W5W6E3</accession>
<reference evidence="3 4" key="1">
    <citation type="submission" date="2014-02" db="EMBL/GenBank/DDBJ databases">
        <title>Genome sequence of Paenibacillus darwinianus reveals adaptive mechanisms for survival in Antarctic soils.</title>
        <authorList>
            <person name="Dsouza M."/>
            <person name="Taylor M.W."/>
            <person name="Turner S.J."/>
            <person name="Aislabie J."/>
        </authorList>
    </citation>
    <scope>NUCLEOTIDE SEQUENCE [LARGE SCALE GENOMIC DNA]</scope>
    <source>
        <strain evidence="3 4">CE1</strain>
    </source>
</reference>
<protein>
    <recommendedName>
        <fullName evidence="2">EfeO-type cupredoxin-like domain-containing protein</fullName>
    </recommendedName>
</protein>
<comment type="caution">
    <text evidence="3">The sequence shown here is derived from an EMBL/GenBank/DDBJ whole genome shotgun (WGS) entry which is preliminary data.</text>
</comment>
<dbReference type="AlphaFoldDB" id="A0A9W5W6E3"/>
<feature type="transmembrane region" description="Helical" evidence="1">
    <location>
        <begin position="12"/>
        <end position="31"/>
    </location>
</feature>